<protein>
    <submittedName>
        <fullName evidence="1">Uncharacterized protein</fullName>
    </submittedName>
</protein>
<dbReference type="AlphaFoldDB" id="A0A449I095"/>
<name>A0A449I095_9BACE</name>
<evidence type="ECO:0000313" key="2">
    <source>
        <dbReference type="Proteomes" id="UP000396835"/>
    </source>
</evidence>
<dbReference type="Proteomes" id="UP000396835">
    <property type="component" value="Unassembled WGS sequence"/>
</dbReference>
<proteinExistence type="predicted"/>
<evidence type="ECO:0000313" key="1">
    <source>
        <dbReference type="EMBL" id="VFB12855.1"/>
    </source>
</evidence>
<organism evidence="1 2">
    <name type="scientific">Prevotella heparinolytica</name>
    <dbReference type="NCBI Taxonomy" id="28113"/>
    <lineage>
        <taxon>Bacteria</taxon>
        <taxon>Pseudomonadati</taxon>
        <taxon>Bacteroidota</taxon>
        <taxon>Bacteroidia</taxon>
        <taxon>Bacteroidales</taxon>
        <taxon>Bacteroidaceae</taxon>
        <taxon>Bacteroides</taxon>
    </lineage>
</organism>
<gene>
    <name evidence="1" type="ORF">NCTC7812_00366</name>
</gene>
<accession>A0A449I095</accession>
<sequence>MMNCQVICSFSSKNTCLEIVNMNATSLNNTNFPYR</sequence>
<dbReference type="EMBL" id="CAACYH010000002">
    <property type="protein sequence ID" value="VFB12855.1"/>
    <property type="molecule type" value="Genomic_DNA"/>
</dbReference>
<reference evidence="1 2" key="1">
    <citation type="submission" date="2019-02" db="EMBL/GenBank/DDBJ databases">
        <authorList>
            <consortium name="Pathogen Informatics"/>
        </authorList>
    </citation>
    <scope>NUCLEOTIDE SEQUENCE [LARGE SCALE GENOMIC DNA]</scope>
    <source>
        <strain evidence="1 2">3012STDY7078512</strain>
    </source>
</reference>